<dbReference type="RefSeq" id="WP_269400847.1">
    <property type="nucleotide sequence ID" value="NZ_JAPWGW010000001.1"/>
</dbReference>
<dbReference type="Proteomes" id="UP001083770">
    <property type="component" value="Unassembled WGS sequence"/>
</dbReference>
<comment type="caution">
    <text evidence="1">The sequence shown here is derived from an EMBL/GenBank/DDBJ whole genome shotgun (WGS) entry which is preliminary data.</text>
</comment>
<organism evidence="1 2">
    <name type="scientific">Henriciella marina</name>
    <dbReference type="NCBI Taxonomy" id="453851"/>
    <lineage>
        <taxon>Bacteria</taxon>
        <taxon>Pseudomonadati</taxon>
        <taxon>Pseudomonadota</taxon>
        <taxon>Alphaproteobacteria</taxon>
        <taxon>Hyphomonadales</taxon>
        <taxon>Hyphomonadaceae</taxon>
        <taxon>Henriciella</taxon>
    </lineage>
</organism>
<protein>
    <recommendedName>
        <fullName evidence="3">DUF2017 domain-containing protein</fullName>
    </recommendedName>
</protein>
<dbReference type="EMBL" id="JAPWGW010000001">
    <property type="protein sequence ID" value="MCZ4296661.1"/>
    <property type="molecule type" value="Genomic_DNA"/>
</dbReference>
<evidence type="ECO:0008006" key="3">
    <source>
        <dbReference type="Google" id="ProtNLM"/>
    </source>
</evidence>
<sequence>MPPDGKVCEELLAAQVRTDPAGTKAPEAFLDKAINSFVSAFEEEFSVNPIKDHADAPKILRSCHRFRAVDEDGLYALAKDLNRLFVERLDHSALKQFAEKKENLGSIKLVERALSTVVSADEARSLTSIIVGTFDLRKADAHLAGSELEQAISLAGIEQSPPWVQQGGHMLHNFVGCLFRIAQAIGDSSRAES</sequence>
<accession>A0ABT4LQL4</accession>
<keyword evidence="2" id="KW-1185">Reference proteome</keyword>
<evidence type="ECO:0000313" key="2">
    <source>
        <dbReference type="Proteomes" id="UP001083770"/>
    </source>
</evidence>
<gene>
    <name evidence="1" type="ORF">O4G74_01195</name>
</gene>
<evidence type="ECO:0000313" key="1">
    <source>
        <dbReference type="EMBL" id="MCZ4296661.1"/>
    </source>
</evidence>
<name>A0ABT4LQL4_9PROT</name>
<reference evidence="1" key="1">
    <citation type="submission" date="2022-12" db="EMBL/GenBank/DDBJ databases">
        <title>Bacterial isolates from different developmental stages of Nematostella vectensis.</title>
        <authorList>
            <person name="Fraune S."/>
        </authorList>
    </citation>
    <scope>NUCLEOTIDE SEQUENCE</scope>
    <source>
        <strain evidence="1">G21632-S1</strain>
    </source>
</reference>
<proteinExistence type="predicted"/>